<dbReference type="AlphaFoldDB" id="A0AAD8AI53"/>
<name>A0AAD8AI53_DIPPU</name>
<evidence type="ECO:0000313" key="1">
    <source>
        <dbReference type="EMBL" id="KAJ9599086.1"/>
    </source>
</evidence>
<sequence length="89" mass="10627">DELTHLFFFFILNYLLKPSEEDFLSFSLITIHLAILKESLERWELVYCPAIHFDNLVFTCYEKVLQELNKITNSVRINRAVHQLILLDK</sequence>
<organism evidence="1 2">
    <name type="scientific">Diploptera punctata</name>
    <name type="common">Pacific beetle cockroach</name>
    <dbReference type="NCBI Taxonomy" id="6984"/>
    <lineage>
        <taxon>Eukaryota</taxon>
        <taxon>Metazoa</taxon>
        <taxon>Ecdysozoa</taxon>
        <taxon>Arthropoda</taxon>
        <taxon>Hexapoda</taxon>
        <taxon>Insecta</taxon>
        <taxon>Pterygota</taxon>
        <taxon>Neoptera</taxon>
        <taxon>Polyneoptera</taxon>
        <taxon>Dictyoptera</taxon>
        <taxon>Blattodea</taxon>
        <taxon>Blaberoidea</taxon>
        <taxon>Blaberidae</taxon>
        <taxon>Diplopterinae</taxon>
        <taxon>Diploptera</taxon>
    </lineage>
</organism>
<comment type="caution">
    <text evidence="1">The sequence shown here is derived from an EMBL/GenBank/DDBJ whole genome shotgun (WGS) entry which is preliminary data.</text>
</comment>
<reference evidence="1" key="1">
    <citation type="journal article" date="2023" name="IScience">
        <title>Live-bearing cockroach genome reveals convergent evolutionary mechanisms linked to viviparity in insects and beyond.</title>
        <authorList>
            <person name="Fouks B."/>
            <person name="Harrison M.C."/>
            <person name="Mikhailova A.A."/>
            <person name="Marchal E."/>
            <person name="English S."/>
            <person name="Carruthers M."/>
            <person name="Jennings E.C."/>
            <person name="Chiamaka E.L."/>
            <person name="Frigard R.A."/>
            <person name="Pippel M."/>
            <person name="Attardo G.M."/>
            <person name="Benoit J.B."/>
            <person name="Bornberg-Bauer E."/>
            <person name="Tobe S.S."/>
        </authorList>
    </citation>
    <scope>NUCLEOTIDE SEQUENCE</scope>
    <source>
        <strain evidence="1">Stay&amp;Tobe</strain>
    </source>
</reference>
<evidence type="ECO:0000313" key="2">
    <source>
        <dbReference type="Proteomes" id="UP001233999"/>
    </source>
</evidence>
<keyword evidence="2" id="KW-1185">Reference proteome</keyword>
<dbReference type="Proteomes" id="UP001233999">
    <property type="component" value="Unassembled WGS sequence"/>
</dbReference>
<proteinExistence type="predicted"/>
<dbReference type="EMBL" id="JASPKZ010000835">
    <property type="protein sequence ID" value="KAJ9599086.1"/>
    <property type="molecule type" value="Genomic_DNA"/>
</dbReference>
<gene>
    <name evidence="1" type="ORF">L9F63_010423</name>
</gene>
<protein>
    <submittedName>
        <fullName evidence="1">Uncharacterized protein</fullName>
    </submittedName>
</protein>
<feature type="non-terminal residue" evidence="1">
    <location>
        <position position="89"/>
    </location>
</feature>
<reference evidence="1" key="2">
    <citation type="submission" date="2023-05" db="EMBL/GenBank/DDBJ databases">
        <authorList>
            <person name="Fouks B."/>
        </authorList>
    </citation>
    <scope>NUCLEOTIDE SEQUENCE</scope>
    <source>
        <strain evidence="1">Stay&amp;Tobe</strain>
        <tissue evidence="1">Testes</tissue>
    </source>
</reference>
<feature type="non-terminal residue" evidence="1">
    <location>
        <position position="1"/>
    </location>
</feature>
<accession>A0AAD8AI53</accession>